<evidence type="ECO:0000313" key="1">
    <source>
        <dbReference type="EMBL" id="NBG87198.1"/>
    </source>
</evidence>
<reference evidence="1 2" key="1">
    <citation type="submission" date="2019-04" db="EMBL/GenBank/DDBJ databases">
        <title>Isachenkonia alkalipeptolytica gen. nov. sp. nov. a new anaerobic, alkiliphilic organothrophic bacterium capable to reduce synthesized ferrihydrite isolated from a soda lake.</title>
        <authorList>
            <person name="Toshchakov S.V."/>
            <person name="Zavarzina D.G."/>
            <person name="Zhilina T.N."/>
            <person name="Kostrikina N.A."/>
            <person name="Kublanov I.V."/>
        </authorList>
    </citation>
    <scope>NUCLEOTIDE SEQUENCE [LARGE SCALE GENOMIC DNA]</scope>
    <source>
        <strain evidence="1 2">Z-1701</strain>
    </source>
</reference>
<name>A0AA43XI11_9CLOT</name>
<comment type="caution">
    <text evidence="1">The sequence shown here is derived from an EMBL/GenBank/DDBJ whole genome shotgun (WGS) entry which is preliminary data.</text>
</comment>
<keyword evidence="2" id="KW-1185">Reference proteome</keyword>
<proteinExistence type="predicted"/>
<gene>
    <name evidence="1" type="ORF">ISALK_01660</name>
</gene>
<evidence type="ECO:0000313" key="2">
    <source>
        <dbReference type="Proteomes" id="UP000449710"/>
    </source>
</evidence>
<accession>A0AA43XI11</accession>
<organism evidence="1 2">
    <name type="scientific">Isachenkonia alkalipeptolytica</name>
    <dbReference type="NCBI Taxonomy" id="2565777"/>
    <lineage>
        <taxon>Bacteria</taxon>
        <taxon>Bacillati</taxon>
        <taxon>Bacillota</taxon>
        <taxon>Clostridia</taxon>
        <taxon>Eubacteriales</taxon>
        <taxon>Clostridiaceae</taxon>
        <taxon>Isachenkonia</taxon>
    </lineage>
</organism>
<dbReference type="AlphaFoldDB" id="A0AA43XI11"/>
<dbReference type="Proteomes" id="UP000449710">
    <property type="component" value="Unassembled WGS sequence"/>
</dbReference>
<dbReference type="EMBL" id="SUMG01000001">
    <property type="protein sequence ID" value="NBG87198.1"/>
    <property type="molecule type" value="Genomic_DNA"/>
</dbReference>
<protein>
    <submittedName>
        <fullName evidence="1">Uncharacterized protein</fullName>
    </submittedName>
</protein>
<sequence>MVNTLDSSGVFHHFNRFARGIDHKEFQQDLDRDIKKYRFESFCYGPKSCKHYKLGRTSSVPLTYKKRKMCKKQ</sequence>